<evidence type="ECO:0000256" key="1">
    <source>
        <dbReference type="ARBA" id="ARBA00001947"/>
    </source>
</evidence>
<name>A0ABP0JML1_9DINO</name>
<dbReference type="InterPro" id="IPR003960">
    <property type="entry name" value="ATPase_AAA_CS"/>
</dbReference>
<evidence type="ECO:0000256" key="5">
    <source>
        <dbReference type="RuleBase" id="RU003651"/>
    </source>
</evidence>
<evidence type="ECO:0000313" key="8">
    <source>
        <dbReference type="EMBL" id="CAK9015670.1"/>
    </source>
</evidence>
<dbReference type="SUPFAM" id="SSF52540">
    <property type="entry name" value="P-loop containing nucleoside triphosphate hydrolases"/>
    <property type="match status" value="1"/>
</dbReference>
<dbReference type="Gene3D" id="1.10.8.60">
    <property type="match status" value="1"/>
</dbReference>
<evidence type="ECO:0000256" key="2">
    <source>
        <dbReference type="ARBA" id="ARBA00022723"/>
    </source>
</evidence>
<comment type="cofactor">
    <cofactor evidence="1">
        <name>Zn(2+)</name>
        <dbReference type="ChEBI" id="CHEBI:29105"/>
    </cofactor>
</comment>
<organism evidence="8 9">
    <name type="scientific">Durusdinium trenchii</name>
    <dbReference type="NCBI Taxonomy" id="1381693"/>
    <lineage>
        <taxon>Eukaryota</taxon>
        <taxon>Sar</taxon>
        <taxon>Alveolata</taxon>
        <taxon>Dinophyceae</taxon>
        <taxon>Suessiales</taxon>
        <taxon>Symbiodiniaceae</taxon>
        <taxon>Durusdinium</taxon>
    </lineage>
</organism>
<dbReference type="InterPro" id="IPR027417">
    <property type="entry name" value="P-loop_NTPase"/>
</dbReference>
<dbReference type="InterPro" id="IPR003959">
    <property type="entry name" value="ATPase_AAA_core"/>
</dbReference>
<keyword evidence="5" id="KW-0067">ATP-binding</keyword>
<dbReference type="Proteomes" id="UP001642464">
    <property type="component" value="Unassembled WGS sequence"/>
</dbReference>
<evidence type="ECO:0000256" key="4">
    <source>
        <dbReference type="ARBA" id="ARBA00023049"/>
    </source>
</evidence>
<dbReference type="PANTHER" id="PTHR23076:SF97">
    <property type="entry name" value="ATP-DEPENDENT ZINC METALLOPROTEASE YME1L1"/>
    <property type="match status" value="1"/>
</dbReference>
<dbReference type="Pfam" id="PF00004">
    <property type="entry name" value="AAA"/>
    <property type="match status" value="1"/>
</dbReference>
<dbReference type="InterPro" id="IPR041569">
    <property type="entry name" value="AAA_lid_3"/>
</dbReference>
<evidence type="ECO:0000259" key="7">
    <source>
        <dbReference type="SMART" id="SM00382"/>
    </source>
</evidence>
<dbReference type="CDD" id="cd19501">
    <property type="entry name" value="RecA-like_FtsH"/>
    <property type="match status" value="1"/>
</dbReference>
<keyword evidence="9" id="KW-1185">Reference proteome</keyword>
<feature type="domain" description="AAA+ ATPase" evidence="7">
    <location>
        <begin position="120"/>
        <end position="264"/>
    </location>
</feature>
<keyword evidence="3" id="KW-0862">Zinc</keyword>
<gene>
    <name evidence="8" type="ORF">SCF082_LOCUS12864</name>
</gene>
<dbReference type="EMBL" id="CAXAMM010007891">
    <property type="protein sequence ID" value="CAK9015670.1"/>
    <property type="molecule type" value="Genomic_DNA"/>
</dbReference>
<comment type="caution">
    <text evidence="8">The sequence shown here is derived from an EMBL/GenBank/DDBJ whole genome shotgun (WGS) entry which is preliminary data.</text>
</comment>
<evidence type="ECO:0000313" key="9">
    <source>
        <dbReference type="Proteomes" id="UP001642464"/>
    </source>
</evidence>
<dbReference type="PROSITE" id="PS00674">
    <property type="entry name" value="AAA"/>
    <property type="match status" value="1"/>
</dbReference>
<dbReference type="Gene3D" id="3.40.50.300">
    <property type="entry name" value="P-loop containing nucleotide triphosphate hydrolases"/>
    <property type="match status" value="1"/>
</dbReference>
<dbReference type="SMART" id="SM00382">
    <property type="entry name" value="AAA"/>
    <property type="match status" value="1"/>
</dbReference>
<keyword evidence="4" id="KW-0482">Metalloprotease</keyword>
<sequence length="385" mass="41314">METLLMPGSHQGVFEELRSRNLQFECREVVSGGDSEVNRLSLLIDFGGLVASLAALWYLFKTNTQNSFTAKHLEEGKDLSRQPSVTFADVAGMEGTKEELQEVIAYLRDPDRFYALGARPPRGILLAGPSGTGKTLMARAVAGEAGVPFLYASSASFVEIFVGQGASRIRQFFEQARACAPCIVFLDELDAVGSSRQMSASGGGNQEYAQTLNQLLLELDGVESNANGAPVVVTMAATNRYHCLDEALVRPGRLDRIVMVNLPNQAERVATLQIHAAKLRTENLDLALLARRTEGMSGADLANLLNEAALLAARRRADAVRMDHIWDVLGNPRPKQQGSTTSWSDDTPGAGAGFSDAQEQCARLLAAFAAAVGSRSSPSPADSLD</sequence>
<dbReference type="Pfam" id="PF17862">
    <property type="entry name" value="AAA_lid_3"/>
    <property type="match status" value="1"/>
</dbReference>
<keyword evidence="2" id="KW-0479">Metal-binding</keyword>
<proteinExistence type="inferred from homology"/>
<keyword evidence="4" id="KW-0378">Hydrolase</keyword>
<accession>A0ABP0JML1</accession>
<reference evidence="8 9" key="1">
    <citation type="submission" date="2024-02" db="EMBL/GenBank/DDBJ databases">
        <authorList>
            <person name="Chen Y."/>
            <person name="Shah S."/>
            <person name="Dougan E. K."/>
            <person name="Thang M."/>
            <person name="Chan C."/>
        </authorList>
    </citation>
    <scope>NUCLEOTIDE SEQUENCE [LARGE SCALE GENOMIC DNA]</scope>
</reference>
<keyword evidence="4" id="KW-0645">Protease</keyword>
<keyword evidence="5" id="KW-0547">Nucleotide-binding</keyword>
<feature type="compositionally biased region" description="Polar residues" evidence="6">
    <location>
        <begin position="334"/>
        <end position="345"/>
    </location>
</feature>
<dbReference type="InterPro" id="IPR003593">
    <property type="entry name" value="AAA+_ATPase"/>
</dbReference>
<feature type="region of interest" description="Disordered" evidence="6">
    <location>
        <begin position="329"/>
        <end position="355"/>
    </location>
</feature>
<dbReference type="PANTHER" id="PTHR23076">
    <property type="entry name" value="METALLOPROTEASE M41 FTSH"/>
    <property type="match status" value="1"/>
</dbReference>
<protein>
    <submittedName>
        <fullName evidence="8">Chloroplastic (DS9)</fullName>
    </submittedName>
</protein>
<evidence type="ECO:0000256" key="6">
    <source>
        <dbReference type="SAM" id="MobiDB-lite"/>
    </source>
</evidence>
<evidence type="ECO:0000256" key="3">
    <source>
        <dbReference type="ARBA" id="ARBA00022833"/>
    </source>
</evidence>
<comment type="similarity">
    <text evidence="5">Belongs to the AAA ATPase family.</text>
</comment>